<keyword evidence="5" id="KW-0804">Transcription</keyword>
<dbReference type="InterPro" id="IPR020449">
    <property type="entry name" value="Tscrpt_reg_AraC-type_HTH"/>
</dbReference>
<dbReference type="FunFam" id="1.10.10.60:FF:000132">
    <property type="entry name" value="AraC family transcriptional regulator"/>
    <property type="match status" value="1"/>
</dbReference>
<dbReference type="PROSITE" id="PS01124">
    <property type="entry name" value="HTH_ARAC_FAMILY_2"/>
    <property type="match status" value="1"/>
</dbReference>
<dbReference type="AlphaFoldDB" id="A0AAU7XXZ7"/>
<dbReference type="Pfam" id="PF12833">
    <property type="entry name" value="HTH_18"/>
    <property type="match status" value="1"/>
</dbReference>
<protein>
    <submittedName>
        <fullName evidence="7">Helix-turn-helix transcriptional regulator</fullName>
    </submittedName>
</protein>
<proteinExistence type="predicted"/>
<keyword evidence="2" id="KW-0805">Transcription regulation</keyword>
<evidence type="ECO:0000256" key="1">
    <source>
        <dbReference type="ARBA" id="ARBA00022491"/>
    </source>
</evidence>
<dbReference type="SMART" id="SM00342">
    <property type="entry name" value="HTH_ARAC"/>
    <property type="match status" value="1"/>
</dbReference>
<organism evidence="7">
    <name type="scientific">Pseudomonas solani</name>
    <dbReference type="NCBI Taxonomy" id="2731552"/>
    <lineage>
        <taxon>Bacteria</taxon>
        <taxon>Pseudomonadati</taxon>
        <taxon>Pseudomonadota</taxon>
        <taxon>Gammaproteobacteria</taxon>
        <taxon>Pseudomonadales</taxon>
        <taxon>Pseudomonadaceae</taxon>
        <taxon>Pseudomonas</taxon>
    </lineage>
</organism>
<dbReference type="GO" id="GO:0043565">
    <property type="term" value="F:sequence-specific DNA binding"/>
    <property type="evidence" value="ECO:0007669"/>
    <property type="project" value="InterPro"/>
</dbReference>
<dbReference type="GO" id="GO:0009893">
    <property type="term" value="P:positive regulation of metabolic process"/>
    <property type="evidence" value="ECO:0007669"/>
    <property type="project" value="UniProtKB-ARBA"/>
</dbReference>
<reference evidence="7" key="1">
    <citation type="submission" date="2023-08" db="EMBL/GenBank/DDBJ databases">
        <title>Increased levels of nutrients transform a symbiont into a lethal pathobiont.</title>
        <authorList>
            <person name="Lachnit T."/>
            <person name="Ulrich L."/>
            <person name="Willmer F.M."/>
            <person name="Hasenbein T."/>
            <person name="Steiner L.X."/>
            <person name="Wolters M."/>
            <person name="Herbst E.M."/>
            <person name="Deines P."/>
        </authorList>
    </citation>
    <scope>NUCLEOTIDE SEQUENCE</scope>
    <source>
        <strain evidence="7">T3</strain>
    </source>
</reference>
<dbReference type="GO" id="GO:0003700">
    <property type="term" value="F:DNA-binding transcription factor activity"/>
    <property type="evidence" value="ECO:0007669"/>
    <property type="project" value="InterPro"/>
</dbReference>
<dbReference type="EMBL" id="CP158373">
    <property type="protein sequence ID" value="XBY62274.1"/>
    <property type="molecule type" value="Genomic_DNA"/>
</dbReference>
<dbReference type="PANTHER" id="PTHR11019">
    <property type="entry name" value="HTH-TYPE TRANSCRIPTIONAL REGULATOR NIMR"/>
    <property type="match status" value="1"/>
</dbReference>
<gene>
    <name evidence="7" type="ORF">ABS648_20210</name>
</gene>
<dbReference type="InterPro" id="IPR003313">
    <property type="entry name" value="AraC-bd"/>
</dbReference>
<keyword evidence="4" id="KW-0010">Activator</keyword>
<dbReference type="PANTHER" id="PTHR11019:SF159">
    <property type="entry name" value="TRANSCRIPTIONAL REGULATOR-RELATED"/>
    <property type="match status" value="1"/>
</dbReference>
<evidence type="ECO:0000256" key="2">
    <source>
        <dbReference type="ARBA" id="ARBA00023015"/>
    </source>
</evidence>
<evidence type="ECO:0000259" key="6">
    <source>
        <dbReference type="PROSITE" id="PS01124"/>
    </source>
</evidence>
<dbReference type="PRINTS" id="PR00032">
    <property type="entry name" value="HTHARAC"/>
</dbReference>
<dbReference type="InterPro" id="IPR014710">
    <property type="entry name" value="RmlC-like_jellyroll"/>
</dbReference>
<dbReference type="InterPro" id="IPR018060">
    <property type="entry name" value="HTH_AraC"/>
</dbReference>
<evidence type="ECO:0000256" key="4">
    <source>
        <dbReference type="ARBA" id="ARBA00023159"/>
    </source>
</evidence>
<evidence type="ECO:0000256" key="5">
    <source>
        <dbReference type="ARBA" id="ARBA00023163"/>
    </source>
</evidence>
<dbReference type="RefSeq" id="WP_350446571.1">
    <property type="nucleotide sequence ID" value="NZ_CP158373.1"/>
</dbReference>
<dbReference type="PROSITE" id="PS00041">
    <property type="entry name" value="HTH_ARAC_FAMILY_1"/>
    <property type="match status" value="1"/>
</dbReference>
<dbReference type="InterPro" id="IPR009057">
    <property type="entry name" value="Homeodomain-like_sf"/>
</dbReference>
<dbReference type="InterPro" id="IPR018062">
    <property type="entry name" value="HTH_AraC-typ_CS"/>
</dbReference>
<feature type="domain" description="HTH araC/xylS-type" evidence="6">
    <location>
        <begin position="166"/>
        <end position="263"/>
    </location>
</feature>
<dbReference type="SUPFAM" id="SSF46689">
    <property type="entry name" value="Homeodomain-like"/>
    <property type="match status" value="1"/>
</dbReference>
<accession>A0AAU7XXZ7</accession>
<dbReference type="Gene3D" id="2.60.120.10">
    <property type="entry name" value="Jelly Rolls"/>
    <property type="match status" value="1"/>
</dbReference>
<evidence type="ECO:0000313" key="7">
    <source>
        <dbReference type="EMBL" id="XBY62274.1"/>
    </source>
</evidence>
<dbReference type="Gene3D" id="1.10.10.60">
    <property type="entry name" value="Homeodomain-like"/>
    <property type="match status" value="1"/>
</dbReference>
<sequence>MPQARQVPPAIPPIPEYPRLPRPVYLRMFDIPAGHPIEMHSHDWVQFTYARAGVMQVLTEGHSYLLPPQCALWIPAGVRHTAYSERAIEFRSLYLDASVLDGYQRDCAVLQVTPLLRELMERASGFPRDYPEQGAEARLLRVLVDEVRNLEAAPFSLPLPQDARLRRITDALRADPADDRGIEAWAGQVGASRRTLVRLFQAETQLSFREWRQRLRLLAALPLLADGMSVTTLASELGYDSTSAFIALFQRHYGCTPGAYGNRLRG</sequence>
<evidence type="ECO:0000256" key="3">
    <source>
        <dbReference type="ARBA" id="ARBA00023125"/>
    </source>
</evidence>
<dbReference type="SUPFAM" id="SSF51182">
    <property type="entry name" value="RmlC-like cupins"/>
    <property type="match status" value="1"/>
</dbReference>
<dbReference type="InterPro" id="IPR011051">
    <property type="entry name" value="RmlC_Cupin_sf"/>
</dbReference>
<keyword evidence="1" id="KW-0678">Repressor</keyword>
<dbReference type="Pfam" id="PF02311">
    <property type="entry name" value="AraC_binding"/>
    <property type="match status" value="1"/>
</dbReference>
<dbReference type="CDD" id="cd06124">
    <property type="entry name" value="cupin_NimR-like_N"/>
    <property type="match status" value="1"/>
</dbReference>
<name>A0AAU7XXZ7_9PSED</name>
<keyword evidence="3" id="KW-0238">DNA-binding</keyword>